<proteinExistence type="predicted"/>
<accession>A0A1D1UBI8</accession>
<name>A0A1D1UBI8_RAMVA</name>
<reference evidence="2 3" key="1">
    <citation type="journal article" date="2016" name="Nat. Commun.">
        <title>Extremotolerant tardigrade genome and improved radiotolerance of human cultured cells by tardigrade-unique protein.</title>
        <authorList>
            <person name="Hashimoto T."/>
            <person name="Horikawa D.D."/>
            <person name="Saito Y."/>
            <person name="Kuwahara H."/>
            <person name="Kozuka-Hata H."/>
            <person name="Shin-I T."/>
            <person name="Minakuchi Y."/>
            <person name="Ohishi K."/>
            <person name="Motoyama A."/>
            <person name="Aizu T."/>
            <person name="Enomoto A."/>
            <person name="Kondo K."/>
            <person name="Tanaka S."/>
            <person name="Hara Y."/>
            <person name="Koshikawa S."/>
            <person name="Sagara H."/>
            <person name="Miura T."/>
            <person name="Yokobori S."/>
            <person name="Miyagawa K."/>
            <person name="Suzuki Y."/>
            <person name="Kubo T."/>
            <person name="Oyama M."/>
            <person name="Kohara Y."/>
            <person name="Fujiyama A."/>
            <person name="Arakawa K."/>
            <person name="Katayama T."/>
            <person name="Toyoda A."/>
            <person name="Kunieda T."/>
        </authorList>
    </citation>
    <scope>NUCLEOTIDE SEQUENCE [LARGE SCALE GENOMIC DNA]</scope>
    <source>
        <strain evidence="2 3">YOKOZUNA-1</strain>
    </source>
</reference>
<feature type="region of interest" description="Disordered" evidence="1">
    <location>
        <begin position="400"/>
        <end position="434"/>
    </location>
</feature>
<evidence type="ECO:0000313" key="3">
    <source>
        <dbReference type="Proteomes" id="UP000186922"/>
    </source>
</evidence>
<evidence type="ECO:0000313" key="2">
    <source>
        <dbReference type="EMBL" id="GAU87214.1"/>
    </source>
</evidence>
<dbReference type="AlphaFoldDB" id="A0A1D1UBI8"/>
<evidence type="ECO:0000256" key="1">
    <source>
        <dbReference type="SAM" id="MobiDB-lite"/>
    </source>
</evidence>
<comment type="caution">
    <text evidence="2">The sequence shown here is derived from an EMBL/GenBank/DDBJ whole genome shotgun (WGS) entry which is preliminary data.</text>
</comment>
<dbReference type="EMBL" id="BDGG01000001">
    <property type="protein sequence ID" value="GAU87214.1"/>
    <property type="molecule type" value="Genomic_DNA"/>
</dbReference>
<organism evidence="2 3">
    <name type="scientific">Ramazzottius varieornatus</name>
    <name type="common">Water bear</name>
    <name type="synonym">Tardigrade</name>
    <dbReference type="NCBI Taxonomy" id="947166"/>
    <lineage>
        <taxon>Eukaryota</taxon>
        <taxon>Metazoa</taxon>
        <taxon>Ecdysozoa</taxon>
        <taxon>Tardigrada</taxon>
        <taxon>Eutardigrada</taxon>
        <taxon>Parachela</taxon>
        <taxon>Hypsibioidea</taxon>
        <taxon>Ramazzottiidae</taxon>
        <taxon>Ramazzottius</taxon>
    </lineage>
</organism>
<dbReference type="OrthoDB" id="10666848at2759"/>
<protein>
    <submittedName>
        <fullName evidence="2">Uncharacterized protein</fullName>
    </submittedName>
</protein>
<gene>
    <name evidence="2" type="primary">RvY_00097-1</name>
    <name evidence="2" type="synonym">RvY_00097.1</name>
    <name evidence="2" type="ORF">RvY_00097</name>
</gene>
<dbReference type="Proteomes" id="UP000186922">
    <property type="component" value="Unassembled WGS sequence"/>
</dbReference>
<keyword evidence="3" id="KW-1185">Reference proteome</keyword>
<feature type="compositionally biased region" description="Polar residues" evidence="1">
    <location>
        <begin position="400"/>
        <end position="423"/>
    </location>
</feature>
<sequence length="434" mass="49064">MLSSAQPASHSTFTFWSLSDVLLFSLSSVFEMSHGSTEAESTSGSEVSEMSEGRLQHVVEDGLVFNHTHRPAKPYPYVSEAEKNPDVGRGAVIIWDFDTASFKAEHAEPVVSTLLRLCRDKVPRYIRHKPTILFCYTRKIRDLDYPGREQAITEVRRRIPPHLAYVRTRTTEQKEGMEAYEARQELRAVIRFNIREFQNRSVPGPLMVIVSGDGDSVAWHMKMKVTAAWETLFVIPHELLPFVWRATRQPTSSYTWDFHKGIVGENPKWGLAIGNGSFLLPPPLYFSPDSWLTRGYQPTVFYIEEPWLEPVLWIPQPPVEQVSQKSSFVSYPYHFLEYQPASSQPVHWTHAPSPSMMVMPAVPGFGQSSPMMVPTQGFSQSPPMVWASSPPCPHWYEQPYQASLPSGDSSQQAPASWFGQSHQAPVLHHGGPAK</sequence>